<evidence type="ECO:0000313" key="4">
    <source>
        <dbReference type="Proteomes" id="UP000006228"/>
    </source>
</evidence>
<sequence length="731" mass="82273">MPTTSAKLPFMRQVFPQQVMLQFVLMFGVLVSFQVSELFTLQSERVHILSFTASLITAAFLRFRKAALIGVVSGLLLHYLAVSQRDPAIAIVFALLLPGVVFCFTETFLSVTRKLNKGSHLLKATYYLSILVVVYPIVITLAISLTTRLFNYPFMDDWHYYGYAILSSALTQVLLTPMFLVLFSLFSQPSRDRLFTLDKDLKRYSEYDHLYLLWVGMSTVILLGAGLADDLLTLNALCIILVPVIGIGLGGFGFLQPSLVMLGLSLINCYNSVNALDDQSISVQTFYSLVAILFAINSIFFMMVAQTIKNHMTLKAVVESERKDPYTALYTLAQLRDDNEQFIQPTLISIDLSEITRRLKTLGLAGKGELMTQLSCYLSAHHTLCKTAYVAPFSTSLIYLVNKPQASGDQLLSLHKSLREFSFDWQNRSIKILDPKVKFGHVSEGQDIVEAVSTLCMPSKETLSFNHVEEVHLSEAKEYDIVRLSQIQSAFDQDEFDLYCQPYRNLKSDESGLSFEVLLRLPDKTGQVLPPAEFFPLIHEFGLEVELDKWVVSNTFKLLAEHVSDWDKIGHCCINLTAQALMHEELEQFVVTRSERLGVPLNKICFEITESMPLSNELQASLNVTALQSHGCTIALDDFGTGYASLDYLRRIPVDILKIDGSFVRHIDVDQTDRSIVKNISQIAQNMDLVTVAEFVETETHADILTELNIHYAQGFAIAKPRPLVQELRNL</sequence>
<reference evidence="3 4" key="1">
    <citation type="journal article" date="2012" name="Int. J. Syst. Evol. Microbiol.">
        <title>Vibrio caribbeanicus sp. nov., isolated from the marine sponge Scleritoderma cyanea.</title>
        <authorList>
            <person name="Hoffmann M."/>
            <person name="Monday S.R."/>
            <person name="Allard M.W."/>
            <person name="Strain E.A."/>
            <person name="Whittaker P."/>
            <person name="Naum M."/>
            <person name="McCarthy P.J."/>
            <person name="Lopez J.V."/>
            <person name="Fischer M."/>
            <person name="Brown E.W."/>
        </authorList>
    </citation>
    <scope>NUCLEOTIDE SEQUENCE [LARGE SCALE GENOMIC DNA]</scope>
    <source>
        <strain evidence="4">DSMZ 21326</strain>
    </source>
</reference>
<dbReference type="SMART" id="SM00052">
    <property type="entry name" value="EAL"/>
    <property type="match status" value="1"/>
</dbReference>
<dbReference type="eggNOG" id="COG5001">
    <property type="taxonomic scope" value="Bacteria"/>
</dbReference>
<dbReference type="AlphaFoldDB" id="E8M1H4"/>
<dbReference type="PROSITE" id="PS50883">
    <property type="entry name" value="EAL"/>
    <property type="match status" value="1"/>
</dbReference>
<feature type="transmembrane region" description="Helical" evidence="1">
    <location>
        <begin position="207"/>
        <end position="228"/>
    </location>
</feature>
<dbReference type="GeneID" id="95567521"/>
<dbReference type="OrthoDB" id="5900110at2"/>
<dbReference type="RefSeq" id="WP_008072862.1">
    <property type="nucleotide sequence ID" value="NZ_AEVT01000006.1"/>
</dbReference>
<organism evidence="3 4">
    <name type="scientific">Vibrio sinaloensis DSM 21326</name>
    <dbReference type="NCBI Taxonomy" id="945550"/>
    <lineage>
        <taxon>Bacteria</taxon>
        <taxon>Pseudomonadati</taxon>
        <taxon>Pseudomonadota</taxon>
        <taxon>Gammaproteobacteria</taxon>
        <taxon>Vibrionales</taxon>
        <taxon>Vibrionaceae</taxon>
        <taxon>Vibrio</taxon>
        <taxon>Vibrio oreintalis group</taxon>
    </lineage>
</organism>
<keyword evidence="1" id="KW-1133">Transmembrane helix</keyword>
<proteinExistence type="predicted"/>
<evidence type="ECO:0000256" key="1">
    <source>
        <dbReference type="SAM" id="Phobius"/>
    </source>
</evidence>
<protein>
    <submittedName>
        <fullName evidence="3">Diguanylate cyclase/phosphodiesterase</fullName>
    </submittedName>
</protein>
<dbReference type="PANTHER" id="PTHR33121">
    <property type="entry name" value="CYCLIC DI-GMP PHOSPHODIESTERASE PDEF"/>
    <property type="match status" value="1"/>
</dbReference>
<evidence type="ECO:0000259" key="2">
    <source>
        <dbReference type="PROSITE" id="PS50883"/>
    </source>
</evidence>
<dbReference type="InterPro" id="IPR001633">
    <property type="entry name" value="EAL_dom"/>
</dbReference>
<dbReference type="Gene3D" id="3.20.20.450">
    <property type="entry name" value="EAL domain"/>
    <property type="match status" value="1"/>
</dbReference>
<feature type="transmembrane region" description="Helical" evidence="1">
    <location>
        <begin position="20"/>
        <end position="41"/>
    </location>
</feature>
<name>E8M1H4_PHOS4</name>
<feature type="transmembrane region" description="Helical" evidence="1">
    <location>
        <begin position="62"/>
        <end position="82"/>
    </location>
</feature>
<dbReference type="PANTHER" id="PTHR33121:SF23">
    <property type="entry name" value="CYCLIC DI-GMP PHOSPHODIESTERASE PDEB"/>
    <property type="match status" value="1"/>
</dbReference>
<feature type="transmembrane region" description="Helical" evidence="1">
    <location>
        <begin position="286"/>
        <end position="305"/>
    </location>
</feature>
<dbReference type="Pfam" id="PF00563">
    <property type="entry name" value="EAL"/>
    <property type="match status" value="1"/>
</dbReference>
<evidence type="ECO:0000313" key="3">
    <source>
        <dbReference type="EMBL" id="EGA72154.1"/>
    </source>
</evidence>
<feature type="transmembrane region" description="Helical" evidence="1">
    <location>
        <begin position="88"/>
        <end position="112"/>
    </location>
</feature>
<comment type="caution">
    <text evidence="3">The sequence shown here is derived from an EMBL/GenBank/DDBJ whole genome shotgun (WGS) entry which is preliminary data.</text>
</comment>
<dbReference type="InterPro" id="IPR050706">
    <property type="entry name" value="Cyclic-di-GMP_PDE-like"/>
</dbReference>
<gene>
    <name evidence="3" type="ORF">VISI1226_05099</name>
</gene>
<accession>E8M1H4</accession>
<dbReference type="EMBL" id="AEVT01000006">
    <property type="protein sequence ID" value="EGA72154.1"/>
    <property type="molecule type" value="Genomic_DNA"/>
</dbReference>
<feature type="domain" description="EAL" evidence="2">
    <location>
        <begin position="480"/>
        <end position="731"/>
    </location>
</feature>
<dbReference type="SUPFAM" id="SSF141868">
    <property type="entry name" value="EAL domain-like"/>
    <property type="match status" value="1"/>
</dbReference>
<feature type="transmembrane region" description="Helical" evidence="1">
    <location>
        <begin position="124"/>
        <end position="143"/>
    </location>
</feature>
<feature type="transmembrane region" description="Helical" evidence="1">
    <location>
        <begin position="234"/>
        <end position="255"/>
    </location>
</feature>
<feature type="transmembrane region" description="Helical" evidence="1">
    <location>
        <begin position="163"/>
        <end position="186"/>
    </location>
</feature>
<dbReference type="InterPro" id="IPR035919">
    <property type="entry name" value="EAL_sf"/>
</dbReference>
<dbReference type="GO" id="GO:0071111">
    <property type="term" value="F:cyclic-guanylate-specific phosphodiesterase activity"/>
    <property type="evidence" value="ECO:0007669"/>
    <property type="project" value="InterPro"/>
</dbReference>
<dbReference type="CDD" id="cd01948">
    <property type="entry name" value="EAL"/>
    <property type="match status" value="1"/>
</dbReference>
<keyword evidence="1" id="KW-0812">Transmembrane</keyword>
<keyword evidence="1" id="KW-0472">Membrane</keyword>
<dbReference type="Proteomes" id="UP000006228">
    <property type="component" value="Unassembled WGS sequence"/>
</dbReference>